<dbReference type="PROSITE" id="PS00012">
    <property type="entry name" value="PHOSPHOPANTETHEINE"/>
    <property type="match status" value="1"/>
</dbReference>
<dbReference type="GO" id="GO:0044550">
    <property type="term" value="P:secondary metabolite biosynthetic process"/>
    <property type="evidence" value="ECO:0007669"/>
    <property type="project" value="UniProtKB-ARBA"/>
</dbReference>
<dbReference type="InterPro" id="IPR036736">
    <property type="entry name" value="ACP-like_sf"/>
</dbReference>
<dbReference type="Pfam" id="PF00550">
    <property type="entry name" value="PP-binding"/>
    <property type="match status" value="1"/>
</dbReference>
<sequence length="74" mass="8357">MVEHLARLLGLEKQDISPQAPIARYGIDSLIAAEMRTWLMKTFGVELTLLQLLSTTMKVDDIVEAILAQTWRSD</sequence>
<keyword evidence="1" id="KW-0596">Phosphopantetheine</keyword>
<evidence type="ECO:0000259" key="3">
    <source>
        <dbReference type="PROSITE" id="PS50075"/>
    </source>
</evidence>
<evidence type="ECO:0000256" key="1">
    <source>
        <dbReference type="ARBA" id="ARBA00022450"/>
    </source>
</evidence>
<dbReference type="OrthoDB" id="329835at2759"/>
<proteinExistence type="predicted"/>
<protein>
    <submittedName>
        <fullName evidence="4">Polyketide synthase</fullName>
    </submittedName>
</protein>
<dbReference type="GO" id="GO:0031177">
    <property type="term" value="F:phosphopantetheine binding"/>
    <property type="evidence" value="ECO:0007669"/>
    <property type="project" value="InterPro"/>
</dbReference>
<evidence type="ECO:0000313" key="4">
    <source>
        <dbReference type="EMBL" id="KAJ5114168.1"/>
    </source>
</evidence>
<dbReference type="InterPro" id="IPR020806">
    <property type="entry name" value="PKS_PP-bd"/>
</dbReference>
<evidence type="ECO:0000313" key="5">
    <source>
        <dbReference type="Proteomes" id="UP001149165"/>
    </source>
</evidence>
<reference evidence="4" key="1">
    <citation type="submission" date="2022-11" db="EMBL/GenBank/DDBJ databases">
        <authorList>
            <person name="Petersen C."/>
        </authorList>
    </citation>
    <scope>NUCLEOTIDE SEQUENCE</scope>
    <source>
        <strain evidence="4">IBT 30069</strain>
    </source>
</reference>
<name>A0A9W9G974_9EURO</name>
<evidence type="ECO:0000256" key="2">
    <source>
        <dbReference type="ARBA" id="ARBA00022553"/>
    </source>
</evidence>
<reference evidence="4" key="2">
    <citation type="journal article" date="2023" name="IMA Fungus">
        <title>Comparative genomic study of the Penicillium genus elucidates a diverse pangenome and 15 lateral gene transfer events.</title>
        <authorList>
            <person name="Petersen C."/>
            <person name="Sorensen T."/>
            <person name="Nielsen M.R."/>
            <person name="Sondergaard T.E."/>
            <person name="Sorensen J.L."/>
            <person name="Fitzpatrick D.A."/>
            <person name="Frisvad J.C."/>
            <person name="Nielsen K.L."/>
        </authorList>
    </citation>
    <scope>NUCLEOTIDE SEQUENCE</scope>
    <source>
        <strain evidence="4">IBT 30069</strain>
    </source>
</reference>
<keyword evidence="2" id="KW-0597">Phosphoprotein</keyword>
<accession>A0A9W9G974</accession>
<dbReference type="PROSITE" id="PS50075">
    <property type="entry name" value="CARRIER"/>
    <property type="match status" value="1"/>
</dbReference>
<dbReference type="InterPro" id="IPR006162">
    <property type="entry name" value="Ppantetheine_attach_site"/>
</dbReference>
<dbReference type="InterPro" id="IPR009081">
    <property type="entry name" value="PP-bd_ACP"/>
</dbReference>
<dbReference type="AlphaFoldDB" id="A0A9W9G974"/>
<gene>
    <name evidence="4" type="ORF">N7456_002702</name>
</gene>
<comment type="caution">
    <text evidence="4">The sequence shown here is derived from an EMBL/GenBank/DDBJ whole genome shotgun (WGS) entry which is preliminary data.</text>
</comment>
<organism evidence="4 5">
    <name type="scientific">Penicillium angulare</name>
    <dbReference type="NCBI Taxonomy" id="116970"/>
    <lineage>
        <taxon>Eukaryota</taxon>
        <taxon>Fungi</taxon>
        <taxon>Dikarya</taxon>
        <taxon>Ascomycota</taxon>
        <taxon>Pezizomycotina</taxon>
        <taxon>Eurotiomycetes</taxon>
        <taxon>Eurotiomycetidae</taxon>
        <taxon>Eurotiales</taxon>
        <taxon>Aspergillaceae</taxon>
        <taxon>Penicillium</taxon>
    </lineage>
</organism>
<dbReference type="EMBL" id="JAPQKH010000002">
    <property type="protein sequence ID" value="KAJ5114168.1"/>
    <property type="molecule type" value="Genomic_DNA"/>
</dbReference>
<dbReference type="Gene3D" id="1.10.1200.10">
    <property type="entry name" value="ACP-like"/>
    <property type="match status" value="1"/>
</dbReference>
<keyword evidence="5" id="KW-1185">Reference proteome</keyword>
<dbReference type="Proteomes" id="UP001149165">
    <property type="component" value="Unassembled WGS sequence"/>
</dbReference>
<dbReference type="SMART" id="SM00823">
    <property type="entry name" value="PKS_PP"/>
    <property type="match status" value="1"/>
</dbReference>
<dbReference type="SUPFAM" id="SSF47336">
    <property type="entry name" value="ACP-like"/>
    <property type="match status" value="1"/>
</dbReference>
<feature type="domain" description="Carrier" evidence="3">
    <location>
        <begin position="1"/>
        <end position="70"/>
    </location>
</feature>